<dbReference type="EMBL" id="NRSH01000232">
    <property type="protein sequence ID" value="MBK1727698.1"/>
    <property type="molecule type" value="Genomic_DNA"/>
</dbReference>
<keyword evidence="8 13" id="KW-0479">Metal-binding</keyword>
<keyword evidence="11 13" id="KW-0411">Iron-sulfur</keyword>
<keyword evidence="7 13" id="KW-0001">2Fe-2S</keyword>
<dbReference type="PROSITE" id="PS51918">
    <property type="entry name" value="RADICAL_SAM"/>
    <property type="match status" value="1"/>
</dbReference>
<evidence type="ECO:0000313" key="15">
    <source>
        <dbReference type="EMBL" id="MBK1727698.1"/>
    </source>
</evidence>
<evidence type="ECO:0000256" key="4">
    <source>
        <dbReference type="ARBA" id="ARBA00022485"/>
    </source>
</evidence>
<dbReference type="SFLD" id="SFLDG01060">
    <property type="entry name" value="BATS_domain_containing"/>
    <property type="match status" value="1"/>
</dbReference>
<accession>A0ABS1E7K9</accession>
<protein>
    <recommendedName>
        <fullName evidence="3 13">Biotin synthase</fullName>
        <ecNumber evidence="3 13">2.8.1.6</ecNumber>
    </recommendedName>
</protein>
<dbReference type="Pfam" id="PF04055">
    <property type="entry name" value="Radical_SAM"/>
    <property type="match status" value="1"/>
</dbReference>
<evidence type="ECO:0000256" key="5">
    <source>
        <dbReference type="ARBA" id="ARBA00022679"/>
    </source>
</evidence>
<dbReference type="Pfam" id="PF06968">
    <property type="entry name" value="BATS"/>
    <property type="match status" value="1"/>
</dbReference>
<keyword evidence="10 13" id="KW-0408">Iron</keyword>
<organism evidence="15 16">
    <name type="scientific">Halorhodospira neutriphila</name>
    <dbReference type="NCBI Taxonomy" id="168379"/>
    <lineage>
        <taxon>Bacteria</taxon>
        <taxon>Pseudomonadati</taxon>
        <taxon>Pseudomonadota</taxon>
        <taxon>Gammaproteobacteria</taxon>
        <taxon>Chromatiales</taxon>
        <taxon>Ectothiorhodospiraceae</taxon>
        <taxon>Halorhodospira</taxon>
    </lineage>
</organism>
<dbReference type="InterPro" id="IPR010722">
    <property type="entry name" value="BATS_dom"/>
</dbReference>
<dbReference type="InterPro" id="IPR007197">
    <property type="entry name" value="rSAM"/>
</dbReference>
<keyword evidence="6 13" id="KW-0949">S-adenosyl-L-methionine</keyword>
<evidence type="ECO:0000256" key="2">
    <source>
        <dbReference type="ARBA" id="ARBA00010765"/>
    </source>
</evidence>
<keyword evidence="16" id="KW-1185">Reference proteome</keyword>
<dbReference type="PIRSF" id="PIRSF001619">
    <property type="entry name" value="Biotin_synth"/>
    <property type="match status" value="1"/>
</dbReference>
<dbReference type="Gene3D" id="3.20.20.70">
    <property type="entry name" value="Aldolase class I"/>
    <property type="match status" value="1"/>
</dbReference>
<dbReference type="PANTHER" id="PTHR22976">
    <property type="entry name" value="BIOTIN SYNTHASE"/>
    <property type="match status" value="1"/>
</dbReference>
<dbReference type="InterPro" id="IPR024177">
    <property type="entry name" value="Biotin_synthase"/>
</dbReference>
<feature type="binding site" evidence="13">
    <location>
        <position position="262"/>
    </location>
    <ligand>
        <name>[2Fe-2S] cluster</name>
        <dbReference type="ChEBI" id="CHEBI:190135"/>
    </ligand>
</feature>
<comment type="function">
    <text evidence="13">Catalyzes the conversion of dethiobiotin (DTB) to biotin by the insertion of a sulfur atom into dethiobiotin via a radical-based mechanism.</text>
</comment>
<comment type="catalytic activity">
    <reaction evidence="12 13">
        <text>(4R,5S)-dethiobiotin + (sulfur carrier)-SH + 2 reduced [2Fe-2S]-[ferredoxin] + 2 S-adenosyl-L-methionine = (sulfur carrier)-H + biotin + 2 5'-deoxyadenosine + 2 L-methionine + 2 oxidized [2Fe-2S]-[ferredoxin]</text>
        <dbReference type="Rhea" id="RHEA:22060"/>
        <dbReference type="Rhea" id="RHEA-COMP:10000"/>
        <dbReference type="Rhea" id="RHEA-COMP:10001"/>
        <dbReference type="Rhea" id="RHEA-COMP:14737"/>
        <dbReference type="Rhea" id="RHEA-COMP:14739"/>
        <dbReference type="ChEBI" id="CHEBI:17319"/>
        <dbReference type="ChEBI" id="CHEBI:29917"/>
        <dbReference type="ChEBI" id="CHEBI:33737"/>
        <dbReference type="ChEBI" id="CHEBI:33738"/>
        <dbReference type="ChEBI" id="CHEBI:57586"/>
        <dbReference type="ChEBI" id="CHEBI:57844"/>
        <dbReference type="ChEBI" id="CHEBI:59789"/>
        <dbReference type="ChEBI" id="CHEBI:64428"/>
        <dbReference type="ChEBI" id="CHEBI:149473"/>
        <dbReference type="EC" id="2.8.1.6"/>
    </reaction>
</comment>
<dbReference type="SFLD" id="SFLDS00029">
    <property type="entry name" value="Radical_SAM"/>
    <property type="match status" value="1"/>
</dbReference>
<keyword evidence="5 13" id="KW-0808">Transferase</keyword>
<comment type="cofactor">
    <cofactor evidence="13">
        <name>[4Fe-4S] cluster</name>
        <dbReference type="ChEBI" id="CHEBI:49883"/>
    </cofactor>
    <text evidence="13">Binds 1 [4Fe-4S] cluster. The cluster is coordinated with 3 cysteines and an exchangeable S-adenosyl-L-methionine.</text>
</comment>
<evidence type="ECO:0000313" key="16">
    <source>
        <dbReference type="Proteomes" id="UP000738126"/>
    </source>
</evidence>
<comment type="similarity">
    <text evidence="2 13">Belongs to the radical SAM superfamily. Biotin synthase family.</text>
</comment>
<feature type="binding site" evidence="13">
    <location>
        <position position="99"/>
    </location>
    <ligand>
        <name>[2Fe-2S] cluster</name>
        <dbReference type="ChEBI" id="CHEBI:190135"/>
    </ligand>
</feature>
<keyword evidence="4 13" id="KW-0004">4Fe-4S</keyword>
<dbReference type="InterPro" id="IPR058240">
    <property type="entry name" value="rSAM_sf"/>
</dbReference>
<evidence type="ECO:0000256" key="11">
    <source>
        <dbReference type="ARBA" id="ARBA00023014"/>
    </source>
</evidence>
<dbReference type="Proteomes" id="UP000738126">
    <property type="component" value="Unassembled WGS sequence"/>
</dbReference>
<name>A0ABS1E7K9_9GAMM</name>
<dbReference type="NCBIfam" id="TIGR00433">
    <property type="entry name" value="bioB"/>
    <property type="match status" value="1"/>
</dbReference>
<feature type="domain" description="Radical SAM core" evidence="14">
    <location>
        <begin position="38"/>
        <end position="259"/>
    </location>
</feature>
<evidence type="ECO:0000256" key="6">
    <source>
        <dbReference type="ARBA" id="ARBA00022691"/>
    </source>
</evidence>
<comment type="cofactor">
    <cofactor evidence="13">
        <name>[2Fe-2S] cluster</name>
        <dbReference type="ChEBI" id="CHEBI:190135"/>
    </cofactor>
    <text evidence="13">Binds 1 [2Fe-2S] cluster. The cluster is coordinated with 3 cysteines and 1 arginine.</text>
</comment>
<evidence type="ECO:0000256" key="12">
    <source>
        <dbReference type="ARBA" id="ARBA00051157"/>
    </source>
</evidence>
<dbReference type="InterPro" id="IPR013785">
    <property type="entry name" value="Aldolase_TIM"/>
</dbReference>
<comment type="caution">
    <text evidence="15">The sequence shown here is derived from an EMBL/GenBank/DDBJ whole genome shotgun (WGS) entry which is preliminary data.</text>
</comment>
<feature type="binding site" evidence="13">
    <location>
        <position position="55"/>
    </location>
    <ligand>
        <name>[4Fe-4S] cluster</name>
        <dbReference type="ChEBI" id="CHEBI:49883"/>
        <note>4Fe-4S-S-AdoMet</note>
    </ligand>
</feature>
<sequence>MTDSSAAAWSAAEVLALFEQPLPELLYRAQGVHRRHFDPGQVQACSLISVKTGSCSEDCAYCAQSVHHDTGLESEALLDVEAVRAAARRARQAGANRLCMGAAWRGPKERDLEPLLAMVRAVKAEGLEACLSAGALRDGQAERLAEAGLDYFNHNLDTSPAYYPEIVTTHTYEQRLATLERIRAAGLKVCCGGIVGMGESREDRAELLRTLAGLPVQPQSVPINELIPIPGTPLEDAAPVDPFELVRTVAVARILMPGSYVRLAAGREQMSDELQALCLSAGANSLFLGERLLTAGNPGEDHDRRLLERLGMGLEPREHACADLEP</sequence>
<proteinExistence type="inferred from homology"/>
<dbReference type="InterPro" id="IPR002684">
    <property type="entry name" value="Biotin_synth/BioAB"/>
</dbReference>
<evidence type="ECO:0000256" key="1">
    <source>
        <dbReference type="ARBA" id="ARBA00004942"/>
    </source>
</evidence>
<reference evidence="15 16" key="1">
    <citation type="journal article" date="2020" name="Microorganisms">
        <title>Osmotic Adaptation and Compatible Solute Biosynthesis of Phototrophic Bacteria as Revealed from Genome Analyses.</title>
        <authorList>
            <person name="Imhoff J.F."/>
            <person name="Rahn T."/>
            <person name="Kunzel S."/>
            <person name="Keller A."/>
            <person name="Neulinger S.C."/>
        </authorList>
    </citation>
    <scope>NUCLEOTIDE SEQUENCE [LARGE SCALE GENOMIC DNA]</scope>
    <source>
        <strain evidence="15 16">DSM 15116</strain>
    </source>
</reference>
<dbReference type="EC" id="2.8.1.6" evidence="3 13"/>
<dbReference type="SMART" id="SM00729">
    <property type="entry name" value="Elp3"/>
    <property type="match status" value="1"/>
</dbReference>
<dbReference type="PANTHER" id="PTHR22976:SF2">
    <property type="entry name" value="BIOTIN SYNTHASE, MITOCHONDRIAL"/>
    <property type="match status" value="1"/>
</dbReference>
<dbReference type="SFLD" id="SFLDG01278">
    <property type="entry name" value="biotin_synthase_like"/>
    <property type="match status" value="1"/>
</dbReference>
<evidence type="ECO:0000256" key="3">
    <source>
        <dbReference type="ARBA" id="ARBA00012236"/>
    </source>
</evidence>
<dbReference type="HAMAP" id="MF_01694">
    <property type="entry name" value="BioB"/>
    <property type="match status" value="1"/>
</dbReference>
<keyword evidence="9 13" id="KW-0093">Biotin biosynthesis</keyword>
<dbReference type="SFLD" id="SFLDF00272">
    <property type="entry name" value="biotin_synthase"/>
    <property type="match status" value="1"/>
</dbReference>
<evidence type="ECO:0000256" key="8">
    <source>
        <dbReference type="ARBA" id="ARBA00022723"/>
    </source>
</evidence>
<feature type="binding site" evidence="13">
    <location>
        <position position="190"/>
    </location>
    <ligand>
        <name>[2Fe-2S] cluster</name>
        <dbReference type="ChEBI" id="CHEBI:190135"/>
    </ligand>
</feature>
<evidence type="ECO:0000256" key="7">
    <source>
        <dbReference type="ARBA" id="ARBA00022714"/>
    </source>
</evidence>
<gene>
    <name evidence="13 15" type="primary">bioB</name>
    <name evidence="15" type="ORF">CKO13_11890</name>
</gene>
<comment type="subunit">
    <text evidence="13">Homodimer.</text>
</comment>
<feature type="binding site" evidence="13">
    <location>
        <position position="130"/>
    </location>
    <ligand>
        <name>[2Fe-2S] cluster</name>
        <dbReference type="ChEBI" id="CHEBI:190135"/>
    </ligand>
</feature>
<dbReference type="SUPFAM" id="SSF102114">
    <property type="entry name" value="Radical SAM enzymes"/>
    <property type="match status" value="1"/>
</dbReference>
<evidence type="ECO:0000256" key="9">
    <source>
        <dbReference type="ARBA" id="ARBA00022756"/>
    </source>
</evidence>
<comment type="pathway">
    <text evidence="1 13">Cofactor biosynthesis; biotin biosynthesis; biotin from 7,8-diaminononanoate: step 2/2.</text>
</comment>
<feature type="binding site" evidence="13">
    <location>
        <position position="59"/>
    </location>
    <ligand>
        <name>[4Fe-4S] cluster</name>
        <dbReference type="ChEBI" id="CHEBI:49883"/>
        <note>4Fe-4S-S-AdoMet</note>
    </ligand>
</feature>
<feature type="binding site" evidence="13">
    <location>
        <position position="62"/>
    </location>
    <ligand>
        <name>[4Fe-4S] cluster</name>
        <dbReference type="ChEBI" id="CHEBI:49883"/>
        <note>4Fe-4S-S-AdoMet</note>
    </ligand>
</feature>
<evidence type="ECO:0000259" key="14">
    <source>
        <dbReference type="PROSITE" id="PS51918"/>
    </source>
</evidence>
<dbReference type="CDD" id="cd01335">
    <property type="entry name" value="Radical_SAM"/>
    <property type="match status" value="1"/>
</dbReference>
<evidence type="ECO:0000256" key="10">
    <source>
        <dbReference type="ARBA" id="ARBA00023004"/>
    </source>
</evidence>
<evidence type="ECO:0000256" key="13">
    <source>
        <dbReference type="HAMAP-Rule" id="MF_01694"/>
    </source>
</evidence>
<dbReference type="RefSeq" id="WP_200261364.1">
    <property type="nucleotide sequence ID" value="NZ_NRSH01000232.1"/>
</dbReference>
<dbReference type="InterPro" id="IPR006638">
    <property type="entry name" value="Elp3/MiaA/NifB-like_rSAM"/>
</dbReference>
<dbReference type="SMART" id="SM00876">
    <property type="entry name" value="BATS"/>
    <property type="match status" value="1"/>
</dbReference>